<comment type="caution">
    <text evidence="1">The sequence shown here is derived from an EMBL/GenBank/DDBJ whole genome shotgun (WGS) entry which is preliminary data.</text>
</comment>
<sequence length="328" mass="36699">MIAIGPHHHDKDLLLAFEEHKISYLQTLIKRTVIPYPDYVRAMWELEEGARNCYGGSISLDKDDFVQMMLFDGCFIVEVIRKFRLPELRGEDDPIFKLGWMLPSMARDMILLENPLPFFVLGKLFIMTDVKVMAGTSHLDGWCHVIQHGPPFLVHTTTGFLPQQELKHIGTMAQRIVTGLSFILPQRSKRLESSSRSTTEAFFQNLIAYELCSHDITLKHVLDYVTFLGCLVNSSKDVELLRRLGIISNWLGVDEVIATSTTKLIDGAVLGKPFYYREHREQQFGGAAVVQLHGSSPTVASKAWSGAAAAGARAVRFCNSAAASRQCG</sequence>
<dbReference type="EMBL" id="CM039178">
    <property type="protein sequence ID" value="KAH9681104.1"/>
    <property type="molecule type" value="Genomic_DNA"/>
</dbReference>
<gene>
    <name evidence="1" type="ORF">KPL71_026830</name>
</gene>
<evidence type="ECO:0000313" key="2">
    <source>
        <dbReference type="Proteomes" id="UP000829398"/>
    </source>
</evidence>
<dbReference type="Proteomes" id="UP000829398">
    <property type="component" value="Chromosome 9"/>
</dbReference>
<name>A0ACB8I247_CITSI</name>
<accession>A0ACB8I247</accession>
<evidence type="ECO:0000313" key="1">
    <source>
        <dbReference type="EMBL" id="KAH9681104.1"/>
    </source>
</evidence>
<keyword evidence="2" id="KW-1185">Reference proteome</keyword>
<reference evidence="2" key="1">
    <citation type="journal article" date="2023" name="Hortic. Res.">
        <title>A chromosome-level phased genome enabling allele-level studies in sweet orange: a case study on citrus Huanglongbing tolerance.</title>
        <authorList>
            <person name="Wu B."/>
            <person name="Yu Q."/>
            <person name="Deng Z."/>
            <person name="Duan Y."/>
            <person name="Luo F."/>
            <person name="Gmitter F. Jr."/>
        </authorList>
    </citation>
    <scope>NUCLEOTIDE SEQUENCE [LARGE SCALE GENOMIC DNA]</scope>
    <source>
        <strain evidence="2">cv. Valencia</strain>
    </source>
</reference>
<organism evidence="1 2">
    <name type="scientific">Citrus sinensis</name>
    <name type="common">Sweet orange</name>
    <name type="synonym">Citrus aurantium var. sinensis</name>
    <dbReference type="NCBI Taxonomy" id="2711"/>
    <lineage>
        <taxon>Eukaryota</taxon>
        <taxon>Viridiplantae</taxon>
        <taxon>Streptophyta</taxon>
        <taxon>Embryophyta</taxon>
        <taxon>Tracheophyta</taxon>
        <taxon>Spermatophyta</taxon>
        <taxon>Magnoliopsida</taxon>
        <taxon>eudicotyledons</taxon>
        <taxon>Gunneridae</taxon>
        <taxon>Pentapetalae</taxon>
        <taxon>rosids</taxon>
        <taxon>malvids</taxon>
        <taxon>Sapindales</taxon>
        <taxon>Rutaceae</taxon>
        <taxon>Aurantioideae</taxon>
        <taxon>Citrus</taxon>
    </lineage>
</organism>
<protein>
    <submittedName>
        <fullName evidence="1">DUF862 domain-containing protein</fullName>
    </submittedName>
</protein>
<proteinExistence type="predicted"/>